<accession>A0AC60Q145</accession>
<sequence length="380" mass="41323">MAGAVRSRSQGYHRGAKSPRPCGFVPPGLSVCLGAAVRSSSKLVLGSQAGKGITEVGALIFVISAVQEEMFGAGRFLAAAAWKKAAAVAVPPEGSTDPSVYTRLHPSYWSRDMKADPLRVGLFEQLWEWSEWSGVPAMSPRVQRCNTVENVLTQRELGHPIRMANASSTEAQLERISYRPRSRVGMLLAEKGRVIGTPESPPSLPPLNRDPRPLAVDTNVPGIHWRERKADNTARQLAEAHLEQEYGGWRRDFADGYLRPVGGSRMAASVFPDSSSYARDLLSRHHATSTTVKLAAIDLTLGVVEADAGTNSWVIISDSQAALVELDDLTGASPLARLVADLAVEIGRVGRHWLAFQWVPDHCSLPENEEPDRKTRGGPW</sequence>
<organism evidence="1 2">
    <name type="scientific">Ixodes persulcatus</name>
    <name type="common">Taiga tick</name>
    <dbReference type="NCBI Taxonomy" id="34615"/>
    <lineage>
        <taxon>Eukaryota</taxon>
        <taxon>Metazoa</taxon>
        <taxon>Ecdysozoa</taxon>
        <taxon>Arthropoda</taxon>
        <taxon>Chelicerata</taxon>
        <taxon>Arachnida</taxon>
        <taxon>Acari</taxon>
        <taxon>Parasitiformes</taxon>
        <taxon>Ixodida</taxon>
        <taxon>Ixodoidea</taxon>
        <taxon>Ixodidae</taxon>
        <taxon>Ixodinae</taxon>
        <taxon>Ixodes</taxon>
    </lineage>
</organism>
<dbReference type="Proteomes" id="UP000805193">
    <property type="component" value="Unassembled WGS sequence"/>
</dbReference>
<evidence type="ECO:0000313" key="2">
    <source>
        <dbReference type="Proteomes" id="UP000805193"/>
    </source>
</evidence>
<protein>
    <submittedName>
        <fullName evidence="1">Uncharacterized protein</fullName>
    </submittedName>
</protein>
<name>A0AC60Q145_IXOPE</name>
<dbReference type="EMBL" id="JABSTQ010009654">
    <property type="protein sequence ID" value="KAG0427124.1"/>
    <property type="molecule type" value="Genomic_DNA"/>
</dbReference>
<keyword evidence="2" id="KW-1185">Reference proteome</keyword>
<comment type="caution">
    <text evidence="1">The sequence shown here is derived from an EMBL/GenBank/DDBJ whole genome shotgun (WGS) entry which is preliminary data.</text>
</comment>
<proteinExistence type="predicted"/>
<gene>
    <name evidence="1" type="ORF">HPB47_025798</name>
</gene>
<reference evidence="1 2" key="1">
    <citation type="journal article" date="2020" name="Cell">
        <title>Large-Scale Comparative Analyses of Tick Genomes Elucidate Their Genetic Diversity and Vector Capacities.</title>
        <authorList>
            <consortium name="Tick Genome and Microbiome Consortium (TIGMIC)"/>
            <person name="Jia N."/>
            <person name="Wang J."/>
            <person name="Shi W."/>
            <person name="Du L."/>
            <person name="Sun Y."/>
            <person name="Zhan W."/>
            <person name="Jiang J.F."/>
            <person name="Wang Q."/>
            <person name="Zhang B."/>
            <person name="Ji P."/>
            <person name="Bell-Sakyi L."/>
            <person name="Cui X.M."/>
            <person name="Yuan T.T."/>
            <person name="Jiang B.G."/>
            <person name="Yang W.F."/>
            <person name="Lam T.T."/>
            <person name="Chang Q.C."/>
            <person name="Ding S.J."/>
            <person name="Wang X.J."/>
            <person name="Zhu J.G."/>
            <person name="Ruan X.D."/>
            <person name="Zhao L."/>
            <person name="Wei J.T."/>
            <person name="Ye R.Z."/>
            <person name="Que T.C."/>
            <person name="Du C.H."/>
            <person name="Zhou Y.H."/>
            <person name="Cheng J.X."/>
            <person name="Dai P.F."/>
            <person name="Guo W.B."/>
            <person name="Han X.H."/>
            <person name="Huang E.J."/>
            <person name="Li L.F."/>
            <person name="Wei W."/>
            <person name="Gao Y.C."/>
            <person name="Liu J.Z."/>
            <person name="Shao H.Z."/>
            <person name="Wang X."/>
            <person name="Wang C.C."/>
            <person name="Yang T.C."/>
            <person name="Huo Q.B."/>
            <person name="Li W."/>
            <person name="Chen H.Y."/>
            <person name="Chen S.E."/>
            <person name="Zhou L.G."/>
            <person name="Ni X.B."/>
            <person name="Tian J.H."/>
            <person name="Sheng Y."/>
            <person name="Liu T."/>
            <person name="Pan Y.S."/>
            <person name="Xia L.Y."/>
            <person name="Li J."/>
            <person name="Zhao F."/>
            <person name="Cao W.C."/>
        </authorList>
    </citation>
    <scope>NUCLEOTIDE SEQUENCE [LARGE SCALE GENOMIC DNA]</scope>
    <source>
        <strain evidence="1">Iper-2018</strain>
    </source>
</reference>
<evidence type="ECO:0000313" key="1">
    <source>
        <dbReference type="EMBL" id="KAG0427124.1"/>
    </source>
</evidence>